<evidence type="ECO:0000313" key="3">
    <source>
        <dbReference type="Proteomes" id="UP001594351"/>
    </source>
</evidence>
<dbReference type="GO" id="GO:0016746">
    <property type="term" value="F:acyltransferase activity"/>
    <property type="evidence" value="ECO:0007669"/>
    <property type="project" value="UniProtKB-KW"/>
</dbReference>
<dbReference type="EC" id="2.3.-.-" evidence="2"/>
<protein>
    <submittedName>
        <fullName evidence="2">GNAT family N-acetyltransferase</fullName>
        <ecNumber evidence="2">2.3.-.-</ecNumber>
    </submittedName>
</protein>
<dbReference type="Pfam" id="PF00583">
    <property type="entry name" value="Acetyltransf_1"/>
    <property type="match status" value="1"/>
</dbReference>
<dbReference type="CDD" id="cd04301">
    <property type="entry name" value="NAT_SF"/>
    <property type="match status" value="1"/>
</dbReference>
<dbReference type="Gene3D" id="3.40.630.30">
    <property type="match status" value="1"/>
</dbReference>
<reference evidence="2 3" key="1">
    <citation type="submission" date="2024-09" db="EMBL/GenBank/DDBJ databases">
        <title>Laminarin stimulates single cell rates of sulfate reduction while oxygen inhibits transcriptomic activity in coastal marine sediment.</title>
        <authorList>
            <person name="Lindsay M."/>
            <person name="Orcutt B."/>
            <person name="Emerson D."/>
            <person name="Stepanauskas R."/>
            <person name="D'Angelo T."/>
        </authorList>
    </citation>
    <scope>NUCLEOTIDE SEQUENCE [LARGE SCALE GENOMIC DNA]</scope>
    <source>
        <strain evidence="2">SAG AM-311-K15</strain>
    </source>
</reference>
<sequence length="160" mass="18178">MSTYHIKAIQSDDRSWIGSFVAKHWGSNKVVTRGRLFEVELLPGYKALQQGKPIGLITFSISKNECEIITLTSLIENLGVGSNLITEVRKSAVEAGCNRLWLITTNDNINALRFYQMRGFSFVAVHRQAIEQSRRLKPEIPHKGYYGIPIQDEIELELML</sequence>
<accession>A0ABV6Z109</accession>
<proteinExistence type="predicted"/>
<dbReference type="SUPFAM" id="SSF55729">
    <property type="entry name" value="Acyl-CoA N-acyltransferases (Nat)"/>
    <property type="match status" value="1"/>
</dbReference>
<dbReference type="PROSITE" id="PS51186">
    <property type="entry name" value="GNAT"/>
    <property type="match status" value="1"/>
</dbReference>
<keyword evidence="2" id="KW-0808">Transferase</keyword>
<evidence type="ECO:0000259" key="1">
    <source>
        <dbReference type="PROSITE" id="PS51186"/>
    </source>
</evidence>
<dbReference type="InterPro" id="IPR016181">
    <property type="entry name" value="Acyl_CoA_acyltransferase"/>
</dbReference>
<evidence type="ECO:0000313" key="2">
    <source>
        <dbReference type="EMBL" id="MFC1852016.1"/>
    </source>
</evidence>
<feature type="domain" description="N-acetyltransferase" evidence="1">
    <location>
        <begin position="4"/>
        <end position="141"/>
    </location>
</feature>
<dbReference type="InterPro" id="IPR000182">
    <property type="entry name" value="GNAT_dom"/>
</dbReference>
<organism evidence="2 3">
    <name type="scientific">candidate division CSSED10-310 bacterium</name>
    <dbReference type="NCBI Taxonomy" id="2855610"/>
    <lineage>
        <taxon>Bacteria</taxon>
        <taxon>Bacteria division CSSED10-310</taxon>
    </lineage>
</organism>
<name>A0ABV6Z109_UNCC1</name>
<keyword evidence="3" id="KW-1185">Reference proteome</keyword>
<keyword evidence="2" id="KW-0012">Acyltransferase</keyword>
<gene>
    <name evidence="2" type="ORF">ACFL27_17625</name>
</gene>
<dbReference type="Proteomes" id="UP001594351">
    <property type="component" value="Unassembled WGS sequence"/>
</dbReference>
<comment type="caution">
    <text evidence="2">The sequence shown here is derived from an EMBL/GenBank/DDBJ whole genome shotgun (WGS) entry which is preliminary data.</text>
</comment>
<dbReference type="EMBL" id="JBHPBY010000254">
    <property type="protein sequence ID" value="MFC1852016.1"/>
    <property type="molecule type" value="Genomic_DNA"/>
</dbReference>